<feature type="compositionally biased region" description="Low complexity" evidence="2">
    <location>
        <begin position="1"/>
        <end position="13"/>
    </location>
</feature>
<feature type="compositionally biased region" description="Polar residues" evidence="2">
    <location>
        <begin position="348"/>
        <end position="374"/>
    </location>
</feature>
<feature type="region of interest" description="Disordered" evidence="2">
    <location>
        <begin position="1"/>
        <end position="48"/>
    </location>
</feature>
<dbReference type="EMBL" id="CALNXI010000237">
    <property type="protein sequence ID" value="CAH3022867.1"/>
    <property type="molecule type" value="Genomic_DNA"/>
</dbReference>
<comment type="similarity">
    <text evidence="1">Belongs to the KXD1 family.</text>
</comment>
<feature type="region of interest" description="Disordered" evidence="2">
    <location>
        <begin position="240"/>
        <end position="296"/>
    </location>
</feature>
<feature type="region of interest" description="Disordered" evidence="2">
    <location>
        <begin position="348"/>
        <end position="393"/>
    </location>
</feature>
<keyword evidence="5" id="KW-1185">Reference proteome</keyword>
<feature type="compositionally biased region" description="Basic and acidic residues" evidence="2">
    <location>
        <begin position="35"/>
        <end position="48"/>
    </location>
</feature>
<reference evidence="4 5" key="1">
    <citation type="submission" date="2022-05" db="EMBL/GenBank/DDBJ databases">
        <authorList>
            <consortium name="Genoscope - CEA"/>
            <person name="William W."/>
        </authorList>
    </citation>
    <scope>NUCLEOTIDE SEQUENCE [LARGE SCALE GENOMIC DNA]</scope>
</reference>
<evidence type="ECO:0000313" key="4">
    <source>
        <dbReference type="EMBL" id="CAH3022867.1"/>
    </source>
</evidence>
<dbReference type="Pfam" id="PF10241">
    <property type="entry name" value="KxDL"/>
    <property type="match status" value="1"/>
</dbReference>
<feature type="domain" description="KxDL" evidence="3">
    <location>
        <begin position="64"/>
        <end position="148"/>
    </location>
</feature>
<protein>
    <recommendedName>
        <fullName evidence="3">KxDL domain-containing protein</fullName>
    </recommendedName>
</protein>
<dbReference type="Proteomes" id="UP001159427">
    <property type="component" value="Unassembled WGS sequence"/>
</dbReference>
<proteinExistence type="inferred from homology"/>
<feature type="compositionally biased region" description="Polar residues" evidence="2">
    <location>
        <begin position="270"/>
        <end position="287"/>
    </location>
</feature>
<organism evidence="4 5">
    <name type="scientific">Porites evermanni</name>
    <dbReference type="NCBI Taxonomy" id="104178"/>
    <lineage>
        <taxon>Eukaryota</taxon>
        <taxon>Metazoa</taxon>
        <taxon>Cnidaria</taxon>
        <taxon>Anthozoa</taxon>
        <taxon>Hexacorallia</taxon>
        <taxon>Scleractinia</taxon>
        <taxon>Fungiina</taxon>
        <taxon>Poritidae</taxon>
        <taxon>Porites</taxon>
    </lineage>
</organism>
<evidence type="ECO:0000313" key="5">
    <source>
        <dbReference type="Proteomes" id="UP001159427"/>
    </source>
</evidence>
<gene>
    <name evidence="4" type="ORF">PEVE_00017148</name>
</gene>
<comment type="caution">
    <text evidence="4">The sequence shown here is derived from an EMBL/GenBank/DDBJ whole genome shotgun (WGS) entry which is preliminary data.</text>
</comment>
<feature type="compositionally biased region" description="Basic and acidic residues" evidence="2">
    <location>
        <begin position="240"/>
        <end position="253"/>
    </location>
</feature>
<dbReference type="PANTHER" id="PTHR13511:SF0">
    <property type="entry name" value="KXDL MOTIF-CONTAINING PROTEIN 1"/>
    <property type="match status" value="1"/>
</dbReference>
<feature type="compositionally biased region" description="Polar residues" evidence="2">
    <location>
        <begin position="383"/>
        <end position="393"/>
    </location>
</feature>
<evidence type="ECO:0000259" key="3">
    <source>
        <dbReference type="Pfam" id="PF10241"/>
    </source>
</evidence>
<sequence>MASLSEPESISSSNPTGKLHARVSDDSTVARSARKKTESPRCSKQQTEKVKEKFMSADLFCQKMGGMIEKQDVQSILDIQTETLRKFEKTNAKFGRFNDLSSARYLYLNQQLKSHTKMLLDMKKDLDSVFRRIRNLKTKLAKQYGPAFNATSVGIQKLEEELGASVENEYLKSQEMEINSQSTDQGQHFKQQGTEDIIDQGSAHSIGNETFARKELQTNEKNSTGKALNFQVNQVISGTEDKEKNAVSRKESTNEASQAVGTGDAIYPVDTSNAETVDTDQKNQTVEMKSKKESVDDDETYLTVEAGYSVQTVDMSGICQTEMVDADHTYLTVDTGYNVLTVDMSGLHQTQSSGDSSETADIPQTTNDSNNRTLDTAERGDSYGSSFSVPSIS</sequence>
<evidence type="ECO:0000256" key="2">
    <source>
        <dbReference type="SAM" id="MobiDB-lite"/>
    </source>
</evidence>
<dbReference type="InterPro" id="IPR019371">
    <property type="entry name" value="KxDL_dom"/>
</dbReference>
<dbReference type="PANTHER" id="PTHR13511">
    <property type="entry name" value="KXDL MOTIF-CONTAINING PROTEIN 1"/>
    <property type="match status" value="1"/>
</dbReference>
<evidence type="ECO:0000256" key="1">
    <source>
        <dbReference type="ARBA" id="ARBA00005913"/>
    </source>
</evidence>
<dbReference type="InterPro" id="IPR039843">
    <property type="entry name" value="KXD1-like"/>
</dbReference>
<name>A0ABN8M3G4_9CNID</name>
<accession>A0ABN8M3G4</accession>